<dbReference type="CDD" id="cd00093">
    <property type="entry name" value="HTH_XRE"/>
    <property type="match status" value="1"/>
</dbReference>
<proteinExistence type="predicted"/>
<dbReference type="GO" id="GO:0003677">
    <property type="term" value="F:DNA binding"/>
    <property type="evidence" value="ECO:0007669"/>
    <property type="project" value="InterPro"/>
</dbReference>
<dbReference type="EMBL" id="KC595514">
    <property type="protein sequence ID" value="AGR47161.1"/>
    <property type="molecule type" value="Genomic_DNA"/>
</dbReference>
<dbReference type="InterPro" id="IPR010982">
    <property type="entry name" value="Lambda_DNA-bd_dom_sf"/>
</dbReference>
<dbReference type="InterPro" id="IPR001387">
    <property type="entry name" value="Cro/C1-type_HTH"/>
</dbReference>
<evidence type="ECO:0000259" key="1">
    <source>
        <dbReference type="PROSITE" id="PS50943"/>
    </source>
</evidence>
<dbReference type="Proteomes" id="UP000015094">
    <property type="component" value="Segment"/>
</dbReference>
<dbReference type="PROSITE" id="PS50943">
    <property type="entry name" value="HTH_CROC1"/>
    <property type="match status" value="1"/>
</dbReference>
<gene>
    <name evidence="2" type="ORF">JIMMER2_17</name>
</gene>
<organism evidence="2 3">
    <name type="scientific">Brevibacillus phage Jimmer2</name>
    <dbReference type="NCBI Taxonomy" id="1296658"/>
    <lineage>
        <taxon>Viruses</taxon>
        <taxon>Duplodnaviria</taxon>
        <taxon>Heunggongvirae</taxon>
        <taxon>Uroviricota</taxon>
        <taxon>Caudoviricetes</taxon>
        <taxon>Jimmervirus</taxon>
        <taxon>Jimmervirus jimmer</taxon>
    </lineage>
</organism>
<feature type="domain" description="HTH cro/C1-type" evidence="1">
    <location>
        <begin position="6"/>
        <end position="61"/>
    </location>
</feature>
<accession>S5M5E3</accession>
<sequence length="174" mass="19448">MIKCNLAVLMAERGLKIVDVAKATGISKTTLGSLFHNSGKGVQFETLSTLCDFFGVGVGDLLTKIRFSTKIINTEKVSSNLYKIEVFINVQDQILDTSLYAEFIGKENPDYIKDSNTDLNINFWLSTELYPKLISIPKDYHNILFAEELTPKLLQLLNIEVDSYLVSSFVGEPS</sequence>
<name>S5M5E3_9CAUD</name>
<reference evidence="2 3" key="1">
    <citation type="journal article" date="2013" name="Genome Announc.">
        <title>Complete Genome Sequences of Five Paenibacillus larvae Bacteriophages.</title>
        <authorList>
            <person name="Sheflo M.A."/>
            <person name="Gardner A.V."/>
            <person name="Merrill B.D."/>
            <person name="Fisher J.N."/>
            <person name="Lunt B.L."/>
            <person name="Breakwell D.P."/>
            <person name="Grose J.H."/>
            <person name="Burnett S.H."/>
        </authorList>
    </citation>
    <scope>NUCLEOTIDE SEQUENCE [LARGE SCALE GENOMIC DNA]</scope>
</reference>
<dbReference type="SUPFAM" id="SSF47413">
    <property type="entry name" value="lambda repressor-like DNA-binding domains"/>
    <property type="match status" value="1"/>
</dbReference>
<evidence type="ECO:0000313" key="3">
    <source>
        <dbReference type="Proteomes" id="UP000015094"/>
    </source>
</evidence>
<dbReference type="Gene3D" id="1.10.260.40">
    <property type="entry name" value="lambda repressor-like DNA-binding domains"/>
    <property type="match status" value="1"/>
</dbReference>
<dbReference type="SMART" id="SM00530">
    <property type="entry name" value="HTH_XRE"/>
    <property type="match status" value="1"/>
</dbReference>
<protein>
    <submittedName>
        <fullName evidence="2">DNA binding/transcriptional regulator</fullName>
    </submittedName>
</protein>
<dbReference type="Pfam" id="PF13443">
    <property type="entry name" value="HTH_26"/>
    <property type="match status" value="1"/>
</dbReference>
<evidence type="ECO:0000313" key="2">
    <source>
        <dbReference type="EMBL" id="AGR47161.1"/>
    </source>
</evidence>
<keyword evidence="3" id="KW-1185">Reference proteome</keyword>